<evidence type="ECO:0000313" key="1">
    <source>
        <dbReference type="Proteomes" id="UP000036681"/>
    </source>
</evidence>
<accession>A0A0M3IA87</accession>
<keyword evidence="1" id="KW-1185">Reference proteome</keyword>
<sequence length="50" mass="5967">MRPACDISYAIITLFLSTLFSHILHFSVPHDVSILVLFFCFKNHQFRRKR</sequence>
<protein>
    <submittedName>
        <fullName evidence="2">Secreted protein</fullName>
    </submittedName>
</protein>
<dbReference type="WBParaSite" id="ALUE_0001445501-mRNA-1">
    <property type="protein sequence ID" value="ALUE_0001445501-mRNA-1"/>
    <property type="gene ID" value="ALUE_0001445501"/>
</dbReference>
<proteinExistence type="predicted"/>
<reference evidence="2" key="1">
    <citation type="submission" date="2017-02" db="UniProtKB">
        <authorList>
            <consortium name="WormBaseParasite"/>
        </authorList>
    </citation>
    <scope>IDENTIFICATION</scope>
</reference>
<name>A0A0M3IA87_ASCLU</name>
<dbReference type="Proteomes" id="UP000036681">
    <property type="component" value="Unplaced"/>
</dbReference>
<dbReference type="AlphaFoldDB" id="A0A0M3IA87"/>
<organism evidence="1 2">
    <name type="scientific">Ascaris lumbricoides</name>
    <name type="common">Giant roundworm</name>
    <dbReference type="NCBI Taxonomy" id="6252"/>
    <lineage>
        <taxon>Eukaryota</taxon>
        <taxon>Metazoa</taxon>
        <taxon>Ecdysozoa</taxon>
        <taxon>Nematoda</taxon>
        <taxon>Chromadorea</taxon>
        <taxon>Rhabditida</taxon>
        <taxon>Spirurina</taxon>
        <taxon>Ascaridomorpha</taxon>
        <taxon>Ascaridoidea</taxon>
        <taxon>Ascarididae</taxon>
        <taxon>Ascaris</taxon>
    </lineage>
</organism>
<evidence type="ECO:0000313" key="2">
    <source>
        <dbReference type="WBParaSite" id="ALUE_0001445501-mRNA-1"/>
    </source>
</evidence>